<dbReference type="InterPro" id="IPR001138">
    <property type="entry name" value="Zn2Cys6_DnaBD"/>
</dbReference>
<proteinExistence type="predicted"/>
<feature type="region of interest" description="Disordered" evidence="3">
    <location>
        <begin position="14"/>
        <end position="37"/>
    </location>
</feature>
<accession>A0ABR2WXM1</accession>
<protein>
    <recommendedName>
        <fullName evidence="4">Zn(2)-C6 fungal-type domain-containing protein</fullName>
    </recommendedName>
</protein>
<gene>
    <name evidence="5" type="ORF">K7432_004766</name>
</gene>
<dbReference type="EMBL" id="JASJQH010000171">
    <property type="protein sequence ID" value="KAK9766275.1"/>
    <property type="molecule type" value="Genomic_DNA"/>
</dbReference>
<dbReference type="PROSITE" id="PS50048">
    <property type="entry name" value="ZN2_CY6_FUNGAL_2"/>
    <property type="match status" value="1"/>
</dbReference>
<dbReference type="InterPro" id="IPR036864">
    <property type="entry name" value="Zn2-C6_fun-type_DNA-bd_sf"/>
</dbReference>
<dbReference type="Gene3D" id="4.10.240.10">
    <property type="entry name" value="Zn(2)-C6 fungal-type DNA-binding domain"/>
    <property type="match status" value="1"/>
</dbReference>
<evidence type="ECO:0000256" key="1">
    <source>
        <dbReference type="ARBA" id="ARBA00022723"/>
    </source>
</evidence>
<dbReference type="PANTHER" id="PTHR47659:SF4">
    <property type="entry name" value="ZN(II)2CYS6 TRANSCRIPTION FACTOR (EUROFUNG)"/>
    <property type="match status" value="1"/>
</dbReference>
<dbReference type="Proteomes" id="UP001479436">
    <property type="component" value="Unassembled WGS sequence"/>
</dbReference>
<reference evidence="5 6" key="1">
    <citation type="submission" date="2023-04" db="EMBL/GenBank/DDBJ databases">
        <title>Genome of Basidiobolus ranarum AG-B5.</title>
        <authorList>
            <person name="Stajich J.E."/>
            <person name="Carter-House D."/>
            <person name="Gryganskyi A."/>
        </authorList>
    </citation>
    <scope>NUCLEOTIDE SEQUENCE [LARGE SCALE GENOMIC DNA]</scope>
    <source>
        <strain evidence="5 6">AG-B5</strain>
    </source>
</reference>
<name>A0ABR2WXM1_9FUNG</name>
<evidence type="ECO:0000256" key="3">
    <source>
        <dbReference type="SAM" id="MobiDB-lite"/>
    </source>
</evidence>
<keyword evidence="2" id="KW-0539">Nucleus</keyword>
<feature type="compositionally biased region" description="Polar residues" evidence="3">
    <location>
        <begin position="26"/>
        <end position="37"/>
    </location>
</feature>
<evidence type="ECO:0000259" key="4">
    <source>
        <dbReference type="PROSITE" id="PS50048"/>
    </source>
</evidence>
<sequence>MHEFPSLWTGQDFRSLHSEDNPPYTSPTSFISQNRPRFDTPTSVSALLSLQRLKNQDIDSNRSLSLELSPIPSSKYGPITPNHQRRCSSDPFLYSSTSSPTLRKLDYHVFPRTPISSKKRPFDRLENSLFPPWTAPPIFDRPGIELLSPLSRKIPSYGVPLARLNPPKLNLNGYTGNVRNEVQHRTPTKKVYVQKACVNCKHSHVACDASRPCQRCVHSGKGDSCIDAQRKKRGRPSLKLDMKISEIERQELPTKLVHHASFNSESDLENFSDSQPVERYCRTSIKSLLSTSENCRASYYSQFSNE</sequence>
<comment type="caution">
    <text evidence="5">The sequence shown here is derived from an EMBL/GenBank/DDBJ whole genome shotgun (WGS) entry which is preliminary data.</text>
</comment>
<evidence type="ECO:0000313" key="5">
    <source>
        <dbReference type="EMBL" id="KAK9766275.1"/>
    </source>
</evidence>
<evidence type="ECO:0000256" key="2">
    <source>
        <dbReference type="ARBA" id="ARBA00023242"/>
    </source>
</evidence>
<keyword evidence="6" id="KW-1185">Reference proteome</keyword>
<keyword evidence="1" id="KW-0479">Metal-binding</keyword>
<evidence type="ECO:0000313" key="6">
    <source>
        <dbReference type="Proteomes" id="UP001479436"/>
    </source>
</evidence>
<dbReference type="Pfam" id="PF00172">
    <property type="entry name" value="Zn_clus"/>
    <property type="match status" value="1"/>
</dbReference>
<dbReference type="PANTHER" id="PTHR47659">
    <property type="entry name" value="ZN(II)2CYS6 TRANSCRIPTION FACTOR (EUROFUNG)-RELATED"/>
    <property type="match status" value="1"/>
</dbReference>
<dbReference type="SMART" id="SM00066">
    <property type="entry name" value="GAL4"/>
    <property type="match status" value="1"/>
</dbReference>
<dbReference type="InterPro" id="IPR050335">
    <property type="entry name" value="ERT1_acuK_gluconeogen_tf"/>
</dbReference>
<feature type="domain" description="Zn(2)-C6 fungal-type" evidence="4">
    <location>
        <begin position="196"/>
        <end position="225"/>
    </location>
</feature>
<dbReference type="PROSITE" id="PS00463">
    <property type="entry name" value="ZN2_CY6_FUNGAL_1"/>
    <property type="match status" value="1"/>
</dbReference>
<organism evidence="5 6">
    <name type="scientific">Basidiobolus ranarum</name>
    <dbReference type="NCBI Taxonomy" id="34480"/>
    <lineage>
        <taxon>Eukaryota</taxon>
        <taxon>Fungi</taxon>
        <taxon>Fungi incertae sedis</taxon>
        <taxon>Zoopagomycota</taxon>
        <taxon>Entomophthoromycotina</taxon>
        <taxon>Basidiobolomycetes</taxon>
        <taxon>Basidiobolales</taxon>
        <taxon>Basidiobolaceae</taxon>
        <taxon>Basidiobolus</taxon>
    </lineage>
</organism>
<dbReference type="SUPFAM" id="SSF57701">
    <property type="entry name" value="Zn2/Cys6 DNA-binding domain"/>
    <property type="match status" value="1"/>
</dbReference>
<dbReference type="CDD" id="cd00067">
    <property type="entry name" value="GAL4"/>
    <property type="match status" value="1"/>
</dbReference>